<gene>
    <name evidence="1" type="ORF">J3495_09420</name>
</gene>
<accession>A0A941AVQ8</accession>
<protein>
    <submittedName>
        <fullName evidence="1">Uncharacterized protein</fullName>
    </submittedName>
</protein>
<proteinExistence type="predicted"/>
<organism evidence="1 2">
    <name type="scientific">Flavobacterium geliluteum</name>
    <dbReference type="NCBI Taxonomy" id="2816120"/>
    <lineage>
        <taxon>Bacteria</taxon>
        <taxon>Pseudomonadati</taxon>
        <taxon>Bacteroidota</taxon>
        <taxon>Flavobacteriia</taxon>
        <taxon>Flavobacteriales</taxon>
        <taxon>Flavobacteriaceae</taxon>
        <taxon>Flavobacterium</taxon>
    </lineage>
</organism>
<reference evidence="1 2" key="1">
    <citation type="submission" date="2021-03" db="EMBL/GenBank/DDBJ databases">
        <title>Flavobacterium Flabelliformis Sp. Nov. And Flavobacterium Geliluteum Sp. Nov., Two Novel Multidrug Resistant Psychrophilic Species Isolated From Antarctica.</title>
        <authorList>
            <person name="Kralova S."/>
            <person name="Busse H.J."/>
            <person name="Bezdicek M."/>
            <person name="Nykrynova M."/>
            <person name="Kroupova E."/>
            <person name="Krsek D."/>
            <person name="Sedlacek I."/>
        </authorList>
    </citation>
    <scope>NUCLEOTIDE SEQUENCE [LARGE SCALE GENOMIC DNA]</scope>
    <source>
        <strain evidence="1 2">P7388</strain>
    </source>
</reference>
<dbReference type="RefSeq" id="WP_210666304.1">
    <property type="nucleotide sequence ID" value="NZ_JAGFBV010000013.1"/>
</dbReference>
<evidence type="ECO:0000313" key="1">
    <source>
        <dbReference type="EMBL" id="MBP4138309.1"/>
    </source>
</evidence>
<dbReference type="EMBL" id="JAGFBV010000013">
    <property type="protein sequence ID" value="MBP4138309.1"/>
    <property type="molecule type" value="Genomic_DNA"/>
</dbReference>
<sequence>MELEKLQDKGIDQKDFFIKKIKKEIEDIFVERYRNLGKGISGLTKSFFIDLEIFKKLLKDNQNKKYCKFYYIQKDTSLNIGICFSDNYQCTIKEKEDKLYNLLGETIPDENFIKMKNDFENGLADKLSPYTNKIKDVLTFYTLEDIQTYFETIKNSHPNITINGLKFNMWQYCPTNIDSRLSAEFIKRNNRISFCVHALFNKKNDLYDEGDAYDLGNLMP</sequence>
<dbReference type="Proteomes" id="UP000675047">
    <property type="component" value="Unassembled WGS sequence"/>
</dbReference>
<name>A0A941AVQ8_9FLAO</name>
<evidence type="ECO:0000313" key="2">
    <source>
        <dbReference type="Proteomes" id="UP000675047"/>
    </source>
</evidence>
<keyword evidence="2" id="KW-1185">Reference proteome</keyword>
<dbReference type="AlphaFoldDB" id="A0A941AVQ8"/>
<comment type="caution">
    <text evidence="1">The sequence shown here is derived from an EMBL/GenBank/DDBJ whole genome shotgun (WGS) entry which is preliminary data.</text>
</comment>